<dbReference type="OrthoDB" id="5469843at2"/>
<comment type="caution">
    <text evidence="2">The sequence shown here is derived from an EMBL/GenBank/DDBJ whole genome shotgun (WGS) entry which is preliminary data.</text>
</comment>
<evidence type="ECO:0008006" key="4">
    <source>
        <dbReference type="Google" id="ProtNLM"/>
    </source>
</evidence>
<keyword evidence="1" id="KW-1133">Transmembrane helix</keyword>
<dbReference type="RefSeq" id="WP_008869608.1">
    <property type="nucleotide sequence ID" value="NZ_ACJN02000002.1"/>
</dbReference>
<keyword evidence="1" id="KW-0472">Membrane</keyword>
<evidence type="ECO:0000313" key="3">
    <source>
        <dbReference type="Proteomes" id="UP000005496"/>
    </source>
</evidence>
<dbReference type="AlphaFoldDB" id="D6SNF4"/>
<evidence type="ECO:0000256" key="1">
    <source>
        <dbReference type="SAM" id="Phobius"/>
    </source>
</evidence>
<sequence length="951" mass="104339">MSRNSPAGSRKNRPRSMHGKVVSVLLLMLALLPVLVLGLYISLPFILERFLVSYMQDQGIQEAQIRVDSVGPRGIHLSDIRGENLGLEVDRVAVRLGWSSLMQGRADRIVVTGLNWRAGYTPEGLDLGLPFKGDDRERELAVPALPFDVLELQSSSFLMEYAGLGWRVPLSGVVQAGDVKNIRAEFETRLLGSALQIKGLADLESGRADVSIQSSWPEDERFESLPRQGLPLQAELSLTWAGGLDDPGDGCIDFYAELGRQHLTLAGTKFGLDRAALNLQGTFDGFSRDSLQAGVQLEGLKLGDFQFAGIDMLLKDRGVSSMQARLEKPDRLDLDLTGTHEDIFALWSGDEPWSGEWDLDLAGSVSPELAGVFLPKDALVQRDFPLQAAGRLKAWAIRDEGGLDWRVSLDSASAEAGPLDLHLPQQKAQVRGIFLELFPGISAGPDLTTVRLGRESRLGFDSMSMDLEDEHLEIPGITLSGRDDWAGLDLAAGEAPRIMLDASLPGGLVVKSRDARASFAAGGLQADLEFMDGLPRGGLTVSLSGGGVELQDMGLELAGISFGLPVSWDSQAQDRGRWNIEHIYYNGEKFPGPEGGVAVSDYRFQAYGAWEAFPGIKADLGLDLFFGDQGLKGRATAGTDWFDVPSREQLQDFFPRIRDFDIQGRARLDIQADLDAGGMEPYLQLELEDLDVQGREAGIAARGISGLVALDSIDPLYTARDRDSYLHVQELDTDIFSARDGLTSFRVRGDTLHLDKSSWLLVPQGRIAVHSSRWDLEAGEGRLDMYFEDVDLLEYAGRAFQDKIEGSGLFYGHVHLGLDSDRISLGDGYIYSLPGTGRLGIKDEELMDTLLMYVRQSLAGQEYLSILSERLEEALRDFEYDYFTLNIIPMADDVRARIEIRGEGVHGDPPQRVGSLVLNVSGLEDTLNHALDLGITGEDAARRALDDWLDF</sequence>
<dbReference type="InterPro" id="IPR021730">
    <property type="entry name" value="YdbH"/>
</dbReference>
<dbReference type="eggNOG" id="COG2911">
    <property type="taxonomic scope" value="Bacteria"/>
</dbReference>
<dbReference type="Pfam" id="PF11739">
    <property type="entry name" value="YdbH-like"/>
    <property type="match status" value="1"/>
</dbReference>
<reference evidence="2" key="1">
    <citation type="submission" date="2010-05" db="EMBL/GenBank/DDBJ databases">
        <title>The draft genome of Desulfonatronospira thiodismutans ASO3-1.</title>
        <authorList>
            <consortium name="US DOE Joint Genome Institute (JGI-PGF)"/>
            <person name="Lucas S."/>
            <person name="Copeland A."/>
            <person name="Lapidus A."/>
            <person name="Cheng J.-F."/>
            <person name="Bruce D."/>
            <person name="Goodwin L."/>
            <person name="Pitluck S."/>
            <person name="Chertkov O."/>
            <person name="Brettin T."/>
            <person name="Detter J.C."/>
            <person name="Han C."/>
            <person name="Land M.L."/>
            <person name="Hauser L."/>
            <person name="Kyrpides N."/>
            <person name="Mikhailova N."/>
            <person name="Muyzer G."/>
            <person name="Woyke T."/>
        </authorList>
    </citation>
    <scope>NUCLEOTIDE SEQUENCE [LARGE SCALE GENOMIC DNA]</scope>
    <source>
        <strain evidence="2">ASO3-1</strain>
    </source>
</reference>
<keyword evidence="3" id="KW-1185">Reference proteome</keyword>
<organism evidence="2 3">
    <name type="scientific">Desulfonatronospira thiodismutans ASO3-1</name>
    <dbReference type="NCBI Taxonomy" id="555779"/>
    <lineage>
        <taxon>Bacteria</taxon>
        <taxon>Pseudomonadati</taxon>
        <taxon>Thermodesulfobacteriota</taxon>
        <taxon>Desulfovibrionia</taxon>
        <taxon>Desulfovibrionales</taxon>
        <taxon>Desulfonatronovibrionaceae</taxon>
        <taxon>Desulfonatronospira</taxon>
    </lineage>
</organism>
<evidence type="ECO:0000313" key="2">
    <source>
        <dbReference type="EMBL" id="EFI34280.1"/>
    </source>
</evidence>
<keyword evidence="1" id="KW-0812">Transmembrane</keyword>
<dbReference type="EMBL" id="ACJN02000002">
    <property type="protein sequence ID" value="EFI34280.1"/>
    <property type="molecule type" value="Genomic_DNA"/>
</dbReference>
<feature type="transmembrane region" description="Helical" evidence="1">
    <location>
        <begin position="21"/>
        <end position="47"/>
    </location>
</feature>
<name>D6SNF4_9BACT</name>
<gene>
    <name evidence="2" type="ORF">Dthio_PD1631</name>
</gene>
<accession>D6SNF4</accession>
<dbReference type="Proteomes" id="UP000005496">
    <property type="component" value="Unassembled WGS sequence"/>
</dbReference>
<protein>
    <recommendedName>
        <fullName evidence="4">Dicarboxylate transport domain-containing protein</fullName>
    </recommendedName>
</protein>
<proteinExistence type="predicted"/>